<evidence type="ECO:0000256" key="1">
    <source>
        <dbReference type="ARBA" id="ARBA00004141"/>
    </source>
</evidence>
<keyword evidence="5 6" id="KW-0472">Membrane</keyword>
<gene>
    <name evidence="8" type="ORF">H8D96_13875</name>
</gene>
<comment type="subcellular location">
    <subcellularLocation>
        <location evidence="1">Membrane</location>
        <topology evidence="1">Multi-pass membrane protein</topology>
    </subcellularLocation>
</comment>
<dbReference type="InterPro" id="IPR050638">
    <property type="entry name" value="AA-Vitamin_Transporters"/>
</dbReference>
<dbReference type="PANTHER" id="PTHR32322">
    <property type="entry name" value="INNER MEMBRANE TRANSPORTER"/>
    <property type="match status" value="1"/>
</dbReference>
<feature type="transmembrane region" description="Helical" evidence="6">
    <location>
        <begin position="158"/>
        <end position="175"/>
    </location>
</feature>
<feature type="domain" description="EamA" evidence="7">
    <location>
        <begin position="155"/>
        <end position="292"/>
    </location>
</feature>
<evidence type="ECO:0000256" key="2">
    <source>
        <dbReference type="ARBA" id="ARBA00007362"/>
    </source>
</evidence>
<feature type="domain" description="EamA" evidence="7">
    <location>
        <begin position="11"/>
        <end position="142"/>
    </location>
</feature>
<feature type="transmembrane region" description="Helical" evidence="6">
    <location>
        <begin position="68"/>
        <end position="91"/>
    </location>
</feature>
<comment type="similarity">
    <text evidence="2">Belongs to the EamA transporter family.</text>
</comment>
<dbReference type="InterPro" id="IPR000620">
    <property type="entry name" value="EamA_dom"/>
</dbReference>
<evidence type="ECO:0000256" key="4">
    <source>
        <dbReference type="ARBA" id="ARBA00022989"/>
    </source>
</evidence>
<feature type="transmembrane region" description="Helical" evidence="6">
    <location>
        <begin position="218"/>
        <end position="237"/>
    </location>
</feature>
<feature type="transmembrane region" description="Helical" evidence="6">
    <location>
        <begin position="35"/>
        <end position="56"/>
    </location>
</feature>
<reference evidence="8 9" key="1">
    <citation type="submission" date="2020-08" db="EMBL/GenBank/DDBJ databases">
        <title>Bridging the membrane lipid divide: bacteria of the FCB group superphylum have the potential to synthesize archaeal ether lipids.</title>
        <authorList>
            <person name="Villanueva L."/>
            <person name="Von Meijenfeldt F.A.B."/>
            <person name="Westbye A.B."/>
            <person name="Yadav S."/>
            <person name="Hopmans E.C."/>
            <person name="Dutilh B.E."/>
            <person name="Sinninghe Damste J.S."/>
        </authorList>
    </citation>
    <scope>NUCLEOTIDE SEQUENCE [LARGE SCALE GENOMIC DNA]</scope>
    <source>
        <strain evidence="8">NIOZ-UU17</strain>
    </source>
</reference>
<protein>
    <submittedName>
        <fullName evidence="8">DMT family transporter</fullName>
    </submittedName>
</protein>
<accession>A0A8J6TT65</accession>
<proteinExistence type="inferred from homology"/>
<keyword evidence="4 6" id="KW-1133">Transmembrane helix</keyword>
<evidence type="ECO:0000256" key="3">
    <source>
        <dbReference type="ARBA" id="ARBA00022692"/>
    </source>
</evidence>
<feature type="transmembrane region" description="Helical" evidence="6">
    <location>
        <begin position="128"/>
        <end position="146"/>
    </location>
</feature>
<evidence type="ECO:0000313" key="9">
    <source>
        <dbReference type="Proteomes" id="UP000605201"/>
    </source>
</evidence>
<evidence type="ECO:0000256" key="6">
    <source>
        <dbReference type="SAM" id="Phobius"/>
    </source>
</evidence>
<dbReference type="Pfam" id="PF00892">
    <property type="entry name" value="EamA"/>
    <property type="match status" value="2"/>
</dbReference>
<organism evidence="8 9">
    <name type="scientific">Candidatus Desulfatibia vada</name>
    <dbReference type="NCBI Taxonomy" id="2841696"/>
    <lineage>
        <taxon>Bacteria</taxon>
        <taxon>Pseudomonadati</taxon>
        <taxon>Thermodesulfobacteriota</taxon>
        <taxon>Desulfobacteria</taxon>
        <taxon>Desulfobacterales</taxon>
        <taxon>Desulfobacterales incertae sedis</taxon>
        <taxon>Candidatus Desulfatibia</taxon>
    </lineage>
</organism>
<feature type="transmembrane region" description="Helical" evidence="6">
    <location>
        <begin position="187"/>
        <end position="206"/>
    </location>
</feature>
<sequence length="305" mass="33601">MPSAQLRWQPIAVLLALALVWGANMAIIKIGSRELAPLFMAGLRSLVASLCLYAWMKFKRIDLFPSKIVLLHGIVIGLFFGAEFGLIYVGLKYTMTSRVYVLLYTAPFFVALEAHFLLGNDRFNSWKAAGLLLAFGGIVILFVKSLGSFHSTALPGDLMALAAAFLWGSTTVYIKKFLVDRASPLQTLFYQVFFSAPLLFALSIALENPVVSALSWTGGFSVFYQCIIIAFLSYLVWFELISRYPVSLLHAFTFFTPVFGVLISGIIIMDEPISSNLVAALIMVCMGMVLVNYRPTEETAAPADS</sequence>
<feature type="transmembrane region" description="Helical" evidence="6">
    <location>
        <begin position="275"/>
        <end position="293"/>
    </location>
</feature>
<dbReference type="PANTHER" id="PTHR32322:SF2">
    <property type="entry name" value="EAMA DOMAIN-CONTAINING PROTEIN"/>
    <property type="match status" value="1"/>
</dbReference>
<name>A0A8J6TT65_9BACT</name>
<comment type="caution">
    <text evidence="8">The sequence shown here is derived from an EMBL/GenBank/DDBJ whole genome shotgun (WGS) entry which is preliminary data.</text>
</comment>
<keyword evidence="3 6" id="KW-0812">Transmembrane</keyword>
<dbReference type="EMBL" id="JACNIG010000260">
    <property type="protein sequence ID" value="MBC8432995.1"/>
    <property type="molecule type" value="Genomic_DNA"/>
</dbReference>
<dbReference type="AlphaFoldDB" id="A0A8J6TT65"/>
<feature type="transmembrane region" description="Helical" evidence="6">
    <location>
        <begin position="249"/>
        <end position="269"/>
    </location>
</feature>
<evidence type="ECO:0000313" key="8">
    <source>
        <dbReference type="EMBL" id="MBC8432995.1"/>
    </source>
</evidence>
<dbReference type="GO" id="GO:0016020">
    <property type="term" value="C:membrane"/>
    <property type="evidence" value="ECO:0007669"/>
    <property type="project" value="UniProtKB-SubCell"/>
</dbReference>
<evidence type="ECO:0000256" key="5">
    <source>
        <dbReference type="ARBA" id="ARBA00023136"/>
    </source>
</evidence>
<dbReference type="InterPro" id="IPR037185">
    <property type="entry name" value="EmrE-like"/>
</dbReference>
<dbReference type="SUPFAM" id="SSF103481">
    <property type="entry name" value="Multidrug resistance efflux transporter EmrE"/>
    <property type="match status" value="2"/>
</dbReference>
<evidence type="ECO:0000259" key="7">
    <source>
        <dbReference type="Pfam" id="PF00892"/>
    </source>
</evidence>
<feature type="transmembrane region" description="Helical" evidence="6">
    <location>
        <begin position="97"/>
        <end position="116"/>
    </location>
</feature>
<dbReference type="Proteomes" id="UP000605201">
    <property type="component" value="Unassembled WGS sequence"/>
</dbReference>